<feature type="domain" description="SHSP" evidence="3">
    <location>
        <begin position="23"/>
        <end position="134"/>
    </location>
</feature>
<dbReference type="InterPro" id="IPR008978">
    <property type="entry name" value="HSP20-like_chaperone"/>
</dbReference>
<dbReference type="Gene3D" id="2.60.40.790">
    <property type="match status" value="1"/>
</dbReference>
<accession>A0A542ZP79</accession>
<dbReference type="PROSITE" id="PS01031">
    <property type="entry name" value="SHSP"/>
    <property type="match status" value="1"/>
</dbReference>
<sequence>MLLQLQHDPFRELDRLTQQVFGTNARPSSMPLDAWREGDEFVVEFDLPGIDPDKLDIDVERNVLTVRAERLSHIPDAANAVATERSWGVFSRQLVLGDALDTDKVDADYTAGVLRLQIPIAERAKPRKINVGSHDAIRSGEEVKSIDA</sequence>
<dbReference type="SUPFAM" id="SSF49764">
    <property type="entry name" value="HSP20-like chaperones"/>
    <property type="match status" value="1"/>
</dbReference>
<dbReference type="EMBL" id="VFOS01000002">
    <property type="protein sequence ID" value="TQL62165.1"/>
    <property type="molecule type" value="Genomic_DNA"/>
</dbReference>
<dbReference type="PANTHER" id="PTHR11527">
    <property type="entry name" value="HEAT-SHOCK PROTEIN 20 FAMILY MEMBER"/>
    <property type="match status" value="1"/>
</dbReference>
<dbReference type="InterPro" id="IPR002068">
    <property type="entry name" value="A-crystallin/Hsp20_dom"/>
</dbReference>
<evidence type="ECO:0000259" key="3">
    <source>
        <dbReference type="PROSITE" id="PS01031"/>
    </source>
</evidence>
<gene>
    <name evidence="4" type="ORF">FB461_1803</name>
</gene>
<dbReference type="Proteomes" id="UP000315389">
    <property type="component" value="Unassembled WGS sequence"/>
</dbReference>
<name>A0A542ZP79_RARFA</name>
<comment type="similarity">
    <text evidence="1 2">Belongs to the small heat shock protein (HSP20) family.</text>
</comment>
<evidence type="ECO:0000256" key="2">
    <source>
        <dbReference type="RuleBase" id="RU003616"/>
    </source>
</evidence>
<dbReference type="AlphaFoldDB" id="A0A542ZP79"/>
<keyword evidence="5" id="KW-1185">Reference proteome</keyword>
<protein>
    <submittedName>
        <fullName evidence="4">HSP20 family protein</fullName>
    </submittedName>
</protein>
<dbReference type="InterPro" id="IPR031107">
    <property type="entry name" value="Small_HSP"/>
</dbReference>
<reference evidence="4 5" key="1">
    <citation type="submission" date="2019-06" db="EMBL/GenBank/DDBJ databases">
        <title>Sequencing the genomes of 1000 actinobacteria strains.</title>
        <authorList>
            <person name="Klenk H.-P."/>
        </authorList>
    </citation>
    <scope>NUCLEOTIDE SEQUENCE [LARGE SCALE GENOMIC DNA]</scope>
    <source>
        <strain evidence="4 5">DSM 4813</strain>
    </source>
</reference>
<evidence type="ECO:0000313" key="5">
    <source>
        <dbReference type="Proteomes" id="UP000315389"/>
    </source>
</evidence>
<dbReference type="Pfam" id="PF00011">
    <property type="entry name" value="HSP20"/>
    <property type="match status" value="1"/>
</dbReference>
<proteinExistence type="inferred from homology"/>
<evidence type="ECO:0000256" key="1">
    <source>
        <dbReference type="PROSITE-ProRule" id="PRU00285"/>
    </source>
</evidence>
<comment type="caution">
    <text evidence="4">The sequence shown here is derived from an EMBL/GenBank/DDBJ whole genome shotgun (WGS) entry which is preliminary data.</text>
</comment>
<evidence type="ECO:0000313" key="4">
    <source>
        <dbReference type="EMBL" id="TQL62165.1"/>
    </source>
</evidence>
<dbReference type="CDD" id="cd06464">
    <property type="entry name" value="ACD_sHsps-like"/>
    <property type="match status" value="1"/>
</dbReference>
<organism evidence="4 5">
    <name type="scientific">Rarobacter faecitabidus</name>
    <dbReference type="NCBI Taxonomy" id="13243"/>
    <lineage>
        <taxon>Bacteria</taxon>
        <taxon>Bacillati</taxon>
        <taxon>Actinomycetota</taxon>
        <taxon>Actinomycetes</taxon>
        <taxon>Micrococcales</taxon>
        <taxon>Rarobacteraceae</taxon>
        <taxon>Rarobacter</taxon>
    </lineage>
</organism>